<dbReference type="EMBL" id="JH712111">
    <property type="protein sequence ID" value="EFO19914.1"/>
    <property type="molecule type" value="Genomic_DNA"/>
</dbReference>
<protein>
    <submittedName>
        <fullName evidence="2">Uncharacterized protein</fullName>
    </submittedName>
</protein>
<feature type="compositionally biased region" description="Polar residues" evidence="1">
    <location>
        <begin position="101"/>
        <end position="111"/>
    </location>
</feature>
<reference evidence="2" key="1">
    <citation type="submission" date="2012-04" db="EMBL/GenBank/DDBJ databases">
        <title>The Genome Sequence of Loa loa.</title>
        <authorList>
            <consortium name="The Broad Institute Genome Sequencing Platform"/>
            <consortium name="Broad Institute Genome Sequencing Center for Infectious Disease"/>
            <person name="Nutman T.B."/>
            <person name="Fink D.L."/>
            <person name="Russ C."/>
            <person name="Young S."/>
            <person name="Zeng Q."/>
            <person name="Gargeya S."/>
            <person name="Alvarado L."/>
            <person name="Berlin A."/>
            <person name="Chapman S.B."/>
            <person name="Chen Z."/>
            <person name="Freedman E."/>
            <person name="Gellesch M."/>
            <person name="Goldberg J."/>
            <person name="Griggs A."/>
            <person name="Gujja S."/>
            <person name="Heilman E.R."/>
            <person name="Heiman D."/>
            <person name="Howarth C."/>
            <person name="Mehta T."/>
            <person name="Neiman D."/>
            <person name="Pearson M."/>
            <person name="Roberts A."/>
            <person name="Saif S."/>
            <person name="Shea T."/>
            <person name="Shenoy N."/>
            <person name="Sisk P."/>
            <person name="Stolte C."/>
            <person name="Sykes S."/>
            <person name="White J."/>
            <person name="Yandava C."/>
            <person name="Haas B."/>
            <person name="Henn M.R."/>
            <person name="Nusbaum C."/>
            <person name="Birren B."/>
        </authorList>
    </citation>
    <scope>NUCLEOTIDE SEQUENCE [LARGE SCALE GENOMIC DNA]</scope>
</reference>
<dbReference type="InParanoid" id="A0A1S0TTI6"/>
<sequence>MMNRHSYLFVIVHAAKDVKHELRNVAVEVQRLCAVLHAWKQQREHAATNANREMHAYLPSRQLELLLPLVIRHRRPVPSFSFVIVLSMHSSPIDCSSSSSYNQTCGTSHNS</sequence>
<name>A0A1S0TTI6_LOALO</name>
<dbReference type="AlphaFoldDB" id="A0A1S0TTI6"/>
<gene>
    <name evidence="2" type="ORF">LOAG_08579</name>
</gene>
<evidence type="ECO:0000256" key="1">
    <source>
        <dbReference type="SAM" id="MobiDB-lite"/>
    </source>
</evidence>
<feature type="region of interest" description="Disordered" evidence="1">
    <location>
        <begin position="92"/>
        <end position="111"/>
    </location>
</feature>
<organism evidence="2">
    <name type="scientific">Loa loa</name>
    <name type="common">Eye worm</name>
    <name type="synonym">Filaria loa</name>
    <dbReference type="NCBI Taxonomy" id="7209"/>
    <lineage>
        <taxon>Eukaryota</taxon>
        <taxon>Metazoa</taxon>
        <taxon>Ecdysozoa</taxon>
        <taxon>Nematoda</taxon>
        <taxon>Chromadorea</taxon>
        <taxon>Rhabditida</taxon>
        <taxon>Spirurina</taxon>
        <taxon>Spiruromorpha</taxon>
        <taxon>Filarioidea</taxon>
        <taxon>Onchocercidae</taxon>
        <taxon>Loa</taxon>
    </lineage>
</organism>
<accession>A0A1S0TTI6</accession>
<dbReference type="RefSeq" id="XP_003144157.1">
    <property type="nucleotide sequence ID" value="XM_003144109.1"/>
</dbReference>
<proteinExistence type="predicted"/>
<evidence type="ECO:0000313" key="2">
    <source>
        <dbReference type="EMBL" id="EFO19914.1"/>
    </source>
</evidence>
<dbReference type="KEGG" id="loa:LOAG_08579"/>
<dbReference type="GeneID" id="9946005"/>
<dbReference type="CTD" id="9946005"/>